<evidence type="ECO:0000313" key="2">
    <source>
        <dbReference type="EMBL" id="KAK6127087.1"/>
    </source>
</evidence>
<dbReference type="PANTHER" id="PTHR34130:SF14">
    <property type="match status" value="1"/>
</dbReference>
<evidence type="ECO:0000313" key="3">
    <source>
        <dbReference type="Proteomes" id="UP001318860"/>
    </source>
</evidence>
<evidence type="ECO:0000256" key="1">
    <source>
        <dbReference type="SAM" id="MobiDB-lite"/>
    </source>
</evidence>
<reference evidence="2 3" key="1">
    <citation type="journal article" date="2021" name="Comput. Struct. Biotechnol. J.">
        <title>De novo genome assembly of the potent medicinal plant Rehmannia glutinosa using nanopore technology.</title>
        <authorList>
            <person name="Ma L."/>
            <person name="Dong C."/>
            <person name="Song C."/>
            <person name="Wang X."/>
            <person name="Zheng X."/>
            <person name="Niu Y."/>
            <person name="Chen S."/>
            <person name="Feng W."/>
        </authorList>
    </citation>
    <scope>NUCLEOTIDE SEQUENCE [LARGE SCALE GENOMIC DNA]</scope>
    <source>
        <strain evidence="2">DH-2019</strain>
    </source>
</reference>
<organism evidence="2 3">
    <name type="scientific">Rehmannia glutinosa</name>
    <name type="common">Chinese foxglove</name>
    <dbReference type="NCBI Taxonomy" id="99300"/>
    <lineage>
        <taxon>Eukaryota</taxon>
        <taxon>Viridiplantae</taxon>
        <taxon>Streptophyta</taxon>
        <taxon>Embryophyta</taxon>
        <taxon>Tracheophyta</taxon>
        <taxon>Spermatophyta</taxon>
        <taxon>Magnoliopsida</taxon>
        <taxon>eudicotyledons</taxon>
        <taxon>Gunneridae</taxon>
        <taxon>Pentapetalae</taxon>
        <taxon>asterids</taxon>
        <taxon>lamiids</taxon>
        <taxon>Lamiales</taxon>
        <taxon>Orobanchaceae</taxon>
        <taxon>Rehmannieae</taxon>
        <taxon>Rehmannia</taxon>
    </lineage>
</organism>
<keyword evidence="3" id="KW-1185">Reference proteome</keyword>
<dbReference type="EMBL" id="JABTTQ020001910">
    <property type="protein sequence ID" value="KAK6127087.1"/>
    <property type="molecule type" value="Genomic_DNA"/>
</dbReference>
<feature type="compositionally biased region" description="Basic and acidic residues" evidence="1">
    <location>
        <begin position="38"/>
        <end position="54"/>
    </location>
</feature>
<feature type="region of interest" description="Disordered" evidence="1">
    <location>
        <begin position="1"/>
        <end position="54"/>
    </location>
</feature>
<feature type="region of interest" description="Disordered" evidence="1">
    <location>
        <begin position="151"/>
        <end position="175"/>
    </location>
</feature>
<protein>
    <submittedName>
        <fullName evidence="2">Uncharacterized protein</fullName>
    </submittedName>
</protein>
<name>A0ABR0UXV2_REHGL</name>
<dbReference type="Proteomes" id="UP001318860">
    <property type="component" value="Unassembled WGS sequence"/>
</dbReference>
<sequence length="268" mass="30771">MDEITNFQNLHKTKPPKEEEEEEEETISLCDFPLNSDEPEKIKDSYKTQDKRRSTSEPSDFFEFFNNDITISEMSLAEDIIFCGKLVPYKNQHQFLKSLSADDATHFSRRNRHSFPELINPTIRSNTLTSAPPPRSNFRSIDGKMLRRRRNSSMLVKSEAADIRRSSSKSSARSESSKAVLKSRWFVLMFGPLKLKHQQEMDLREIKSRQIRRNPMSFFPSVDAGGEIPASRSGRRSFWGGLDLLRVLSCRSHASVAVTASVGFVQRF</sequence>
<gene>
    <name evidence="2" type="ORF">DH2020_039171</name>
</gene>
<feature type="compositionally biased region" description="Polar residues" evidence="1">
    <location>
        <begin position="1"/>
        <end position="10"/>
    </location>
</feature>
<dbReference type="PANTHER" id="PTHR34130">
    <property type="entry name" value="OS08G0243800 PROTEIN"/>
    <property type="match status" value="1"/>
</dbReference>
<comment type="caution">
    <text evidence="2">The sequence shown here is derived from an EMBL/GenBank/DDBJ whole genome shotgun (WGS) entry which is preliminary data.</text>
</comment>
<accession>A0ABR0UXV2</accession>
<proteinExistence type="predicted"/>